<comment type="catalytic activity">
    <reaction evidence="8">
        <text>(sulfur carrier)-H + L-cysteine = (sulfur carrier)-SH + L-alanine</text>
        <dbReference type="Rhea" id="RHEA:43892"/>
        <dbReference type="Rhea" id="RHEA-COMP:14737"/>
        <dbReference type="Rhea" id="RHEA-COMP:14739"/>
        <dbReference type="ChEBI" id="CHEBI:29917"/>
        <dbReference type="ChEBI" id="CHEBI:35235"/>
        <dbReference type="ChEBI" id="CHEBI:57972"/>
        <dbReference type="ChEBI" id="CHEBI:64428"/>
        <dbReference type="EC" id="2.8.1.7"/>
    </reaction>
</comment>
<feature type="non-terminal residue" evidence="10">
    <location>
        <position position="1"/>
    </location>
</feature>
<dbReference type="GO" id="GO:0046872">
    <property type="term" value="F:metal ion binding"/>
    <property type="evidence" value="ECO:0007669"/>
    <property type="project" value="UniProtKB-KW"/>
</dbReference>
<evidence type="ECO:0000256" key="6">
    <source>
        <dbReference type="ARBA" id="ARBA00023004"/>
    </source>
</evidence>
<dbReference type="InterPro" id="IPR015424">
    <property type="entry name" value="PyrdxlP-dep_Trfase"/>
</dbReference>
<protein>
    <recommendedName>
        <fullName evidence="9">Aminotransferase class V domain-containing protein</fullName>
    </recommendedName>
</protein>
<evidence type="ECO:0000313" key="10">
    <source>
        <dbReference type="EMBL" id="OGG47434.1"/>
    </source>
</evidence>
<keyword evidence="3" id="KW-0808">Transferase</keyword>
<dbReference type="SUPFAM" id="SSF53383">
    <property type="entry name" value="PLP-dependent transferases"/>
    <property type="match status" value="1"/>
</dbReference>
<dbReference type="InterPro" id="IPR016454">
    <property type="entry name" value="Cysteine_dSase"/>
</dbReference>
<dbReference type="AlphaFoldDB" id="A0A1F6CE18"/>
<dbReference type="Gene3D" id="3.40.640.10">
    <property type="entry name" value="Type I PLP-dependent aspartate aminotransferase-like (Major domain)"/>
    <property type="match status" value="1"/>
</dbReference>
<evidence type="ECO:0000256" key="3">
    <source>
        <dbReference type="ARBA" id="ARBA00022679"/>
    </source>
</evidence>
<dbReference type="PIRSF" id="PIRSF005572">
    <property type="entry name" value="NifS"/>
    <property type="match status" value="1"/>
</dbReference>
<sequence>FDFAATTPVDPRVIEAMKPFWQESFGNAGALYEEGVRAKRAIEEARTRIARILSAKAPDVIFTGSGTEANNLAILGTMAAEAKRYQEIQMNDGKVTGSPYLRMHAITSTIEHPSVLECFRELERRGVSVTYLAPDAQGIISPEQVLQAITEETILISLMYANNEIGTLLPIPEIGRRIKLLRRERGWNLPYFHTDASQAPLYMNVAVERLSVDLMTVDAQKIYGPKGIGALYRRHNVSLAPVLFGGHQEGNLRPSTENVPLIVGFACALELASQGREREKERVAKLRMLFIRLIKEKIPEAVLNGDVKQALPNIVNISVPGQDGEMLVLALDARGIAAATKTACAESSEKASHVILGLGKDRVYAESALRFSLGRGLVRRDIVLAVRILSDILARTKPTV</sequence>
<dbReference type="InterPro" id="IPR000192">
    <property type="entry name" value="Aminotrans_V_dom"/>
</dbReference>
<dbReference type="Gene3D" id="1.10.260.50">
    <property type="match status" value="1"/>
</dbReference>
<evidence type="ECO:0000256" key="2">
    <source>
        <dbReference type="ARBA" id="ARBA00006490"/>
    </source>
</evidence>
<reference evidence="10 11" key="1">
    <citation type="journal article" date="2016" name="Nat. Commun.">
        <title>Thousands of microbial genomes shed light on interconnected biogeochemical processes in an aquifer system.</title>
        <authorList>
            <person name="Anantharaman K."/>
            <person name="Brown C.T."/>
            <person name="Hug L.A."/>
            <person name="Sharon I."/>
            <person name="Castelle C.J."/>
            <person name="Probst A.J."/>
            <person name="Thomas B.C."/>
            <person name="Singh A."/>
            <person name="Wilkins M.J."/>
            <person name="Karaoz U."/>
            <person name="Brodie E.L."/>
            <person name="Williams K.H."/>
            <person name="Hubbard S.S."/>
            <person name="Banfield J.F."/>
        </authorList>
    </citation>
    <scope>NUCLEOTIDE SEQUENCE [LARGE SCALE GENOMIC DNA]</scope>
</reference>
<dbReference type="EMBL" id="MFKQ01000010">
    <property type="protein sequence ID" value="OGG47434.1"/>
    <property type="molecule type" value="Genomic_DNA"/>
</dbReference>
<dbReference type="InterPro" id="IPR015421">
    <property type="entry name" value="PyrdxlP-dep_Trfase_major"/>
</dbReference>
<dbReference type="GO" id="GO:0051536">
    <property type="term" value="F:iron-sulfur cluster binding"/>
    <property type="evidence" value="ECO:0007669"/>
    <property type="project" value="UniProtKB-KW"/>
</dbReference>
<evidence type="ECO:0000256" key="5">
    <source>
        <dbReference type="ARBA" id="ARBA00022898"/>
    </source>
</evidence>
<organism evidence="10 11">
    <name type="scientific">Candidatus Kaiserbacteria bacterium RIFCSPHIGHO2_01_FULL_49_13</name>
    <dbReference type="NCBI Taxonomy" id="1798477"/>
    <lineage>
        <taxon>Bacteria</taxon>
        <taxon>Candidatus Kaiseribacteriota</taxon>
    </lineage>
</organism>
<comment type="similarity">
    <text evidence="2">Belongs to the class-V pyridoxal-phosphate-dependent aminotransferase family. NifS/IscS subfamily.</text>
</comment>
<dbReference type="GO" id="GO:0031071">
    <property type="term" value="F:cysteine desulfurase activity"/>
    <property type="evidence" value="ECO:0007669"/>
    <property type="project" value="UniProtKB-EC"/>
</dbReference>
<evidence type="ECO:0000259" key="9">
    <source>
        <dbReference type="Pfam" id="PF00266"/>
    </source>
</evidence>
<dbReference type="Gene3D" id="3.90.1150.10">
    <property type="entry name" value="Aspartate Aminotransferase, domain 1"/>
    <property type="match status" value="1"/>
</dbReference>
<evidence type="ECO:0000313" key="11">
    <source>
        <dbReference type="Proteomes" id="UP000178344"/>
    </source>
</evidence>
<dbReference type="PANTHER" id="PTHR11601">
    <property type="entry name" value="CYSTEINE DESULFURYLASE FAMILY MEMBER"/>
    <property type="match status" value="1"/>
</dbReference>
<comment type="cofactor">
    <cofactor evidence="1">
        <name>pyridoxal 5'-phosphate</name>
        <dbReference type="ChEBI" id="CHEBI:597326"/>
    </cofactor>
</comment>
<dbReference type="PANTHER" id="PTHR11601:SF34">
    <property type="entry name" value="CYSTEINE DESULFURASE"/>
    <property type="match status" value="1"/>
</dbReference>
<evidence type="ECO:0000256" key="4">
    <source>
        <dbReference type="ARBA" id="ARBA00022723"/>
    </source>
</evidence>
<dbReference type="InterPro" id="IPR015422">
    <property type="entry name" value="PyrdxlP-dep_Trfase_small"/>
</dbReference>
<evidence type="ECO:0000256" key="1">
    <source>
        <dbReference type="ARBA" id="ARBA00001933"/>
    </source>
</evidence>
<dbReference type="Proteomes" id="UP000178344">
    <property type="component" value="Unassembled WGS sequence"/>
</dbReference>
<keyword evidence="7" id="KW-0411">Iron-sulfur</keyword>
<evidence type="ECO:0000256" key="7">
    <source>
        <dbReference type="ARBA" id="ARBA00023014"/>
    </source>
</evidence>
<gene>
    <name evidence="10" type="ORF">A2671_02430</name>
</gene>
<name>A0A1F6CE18_9BACT</name>
<dbReference type="Pfam" id="PF00266">
    <property type="entry name" value="Aminotran_5"/>
    <property type="match status" value="1"/>
</dbReference>
<evidence type="ECO:0000256" key="8">
    <source>
        <dbReference type="ARBA" id="ARBA00050776"/>
    </source>
</evidence>
<keyword evidence="6" id="KW-0408">Iron</keyword>
<accession>A0A1F6CE18</accession>
<comment type="caution">
    <text evidence="10">The sequence shown here is derived from an EMBL/GenBank/DDBJ whole genome shotgun (WGS) entry which is preliminary data.</text>
</comment>
<keyword evidence="5" id="KW-0663">Pyridoxal phosphate</keyword>
<proteinExistence type="inferred from homology"/>
<feature type="domain" description="Aminotransferase class V" evidence="9">
    <location>
        <begin position="1"/>
        <end position="375"/>
    </location>
</feature>
<keyword evidence="4" id="KW-0479">Metal-binding</keyword>